<evidence type="ECO:0000313" key="3">
    <source>
        <dbReference type="EMBL" id="BAK33636.1"/>
    </source>
</evidence>
<dbReference type="EC" id="3.5.3.13" evidence="3"/>
<dbReference type="Pfam" id="PF01979">
    <property type="entry name" value="Amidohydro_1"/>
    <property type="match status" value="1"/>
</dbReference>
<name>F5XKU8_MICPN</name>
<organism evidence="3 4">
    <name type="scientific">Microlunatus phosphovorus (strain ATCC 700054 / DSM 10555 / JCM 9379 / NBRC 101784 / NCIMB 13414 / VKM Ac-1990 / NM-1)</name>
    <dbReference type="NCBI Taxonomy" id="1032480"/>
    <lineage>
        <taxon>Bacteria</taxon>
        <taxon>Bacillati</taxon>
        <taxon>Actinomycetota</taxon>
        <taxon>Actinomycetes</taxon>
        <taxon>Propionibacteriales</taxon>
        <taxon>Propionibacteriaceae</taxon>
        <taxon>Microlunatus</taxon>
    </lineage>
</organism>
<keyword evidence="4" id="KW-1185">Reference proteome</keyword>
<evidence type="ECO:0000313" key="4">
    <source>
        <dbReference type="Proteomes" id="UP000007947"/>
    </source>
</evidence>
<dbReference type="InterPro" id="IPR032466">
    <property type="entry name" value="Metal_Hydrolase"/>
</dbReference>
<dbReference type="eggNOG" id="COG0402">
    <property type="taxonomic scope" value="Bacteria"/>
</dbReference>
<gene>
    <name evidence="3" type="primary">hutF</name>
    <name evidence="3" type="ordered locus">MLP_06220</name>
</gene>
<sequence length="445" mass="47167">MTAYWIPRAHLPTGIATDVLLTETDGAITEVTAGADPRQADVRFAGVALPGFANAHSHAFHRALRGRTHGDGGTFWTWRQQMYAAASRLDPDSYFLLARAVYAEMVLAGMSVVGEFHYLHHDRRGRRYANPNAMSEALVAAADEAGIRLTLLDVCYLEGGLTTDGYQPLDPVQQRFSDGSVDAWADRVAAFATEQADAPNVRVGAAAHSVRALDPDDLARLGKVRPAGPLHVHLSEQPAENETVLAVHGCTPTALLAQHGLLGSDATAIHATHLTSEDIALLGSTRTGSCFCPTTERDLADGIGPARALVDAGSPLSLGSDQHAVIDMFEEMRGVEMHERLDTNQRGRFAPAELITAATAAGYDSLGWNGGGRLATGAPADFVIVDSTSVRTAGSEPGQIHYAATAADVTDVIVAGEQIVRDRRHRLGPVGPLLTSALDTLHDGS</sequence>
<dbReference type="NCBIfam" id="NF006681">
    <property type="entry name" value="PRK09229.1-2"/>
    <property type="match status" value="1"/>
</dbReference>
<dbReference type="EMBL" id="AP012204">
    <property type="protein sequence ID" value="BAK33636.1"/>
    <property type="molecule type" value="Genomic_DNA"/>
</dbReference>
<dbReference type="KEGG" id="mph:MLP_06220"/>
<dbReference type="STRING" id="1032480.MLP_06220"/>
<evidence type="ECO:0000256" key="1">
    <source>
        <dbReference type="ARBA" id="ARBA00022801"/>
    </source>
</evidence>
<dbReference type="Proteomes" id="UP000007947">
    <property type="component" value="Chromosome"/>
</dbReference>
<dbReference type="OrthoDB" id="3204583at2"/>
<accession>F5XKU8</accession>
<dbReference type="AlphaFoldDB" id="F5XKU8"/>
<dbReference type="InterPro" id="IPR011059">
    <property type="entry name" value="Metal-dep_hydrolase_composite"/>
</dbReference>
<dbReference type="PANTHER" id="PTHR43794:SF11">
    <property type="entry name" value="AMIDOHYDROLASE-RELATED DOMAIN-CONTAINING PROTEIN"/>
    <property type="match status" value="1"/>
</dbReference>
<keyword evidence="1 3" id="KW-0378">Hydrolase</keyword>
<dbReference type="SUPFAM" id="SSF51338">
    <property type="entry name" value="Composite domain of metallo-dependent hydrolases"/>
    <property type="match status" value="1"/>
</dbReference>
<dbReference type="NCBIfam" id="TIGR02022">
    <property type="entry name" value="hutF"/>
    <property type="match status" value="1"/>
</dbReference>
<dbReference type="HOGENOM" id="CLU_012358_3_1_11"/>
<dbReference type="Gene3D" id="3.20.20.140">
    <property type="entry name" value="Metal-dependent hydrolases"/>
    <property type="match status" value="1"/>
</dbReference>
<dbReference type="InterPro" id="IPR010252">
    <property type="entry name" value="HutF"/>
</dbReference>
<protein>
    <submittedName>
        <fullName evidence="3">Formiminoglutamate deiminase</fullName>
        <ecNumber evidence="3">3.5.3.13</ecNumber>
    </submittedName>
</protein>
<reference evidence="3 4" key="1">
    <citation type="submission" date="2011-05" db="EMBL/GenBank/DDBJ databases">
        <title>Whole genome sequence of Microlunatus phosphovorus NM-1.</title>
        <authorList>
            <person name="Hosoyama A."/>
            <person name="Sasaki K."/>
            <person name="Harada T."/>
            <person name="Igarashi R."/>
            <person name="Kawakoshi A."/>
            <person name="Sasagawa M."/>
            <person name="Fukada J."/>
            <person name="Nakamura S."/>
            <person name="Katano Y."/>
            <person name="Hanada S."/>
            <person name="Kamagata Y."/>
            <person name="Nakamura N."/>
            <person name="Yamazaki S."/>
            <person name="Fujita N."/>
        </authorList>
    </citation>
    <scope>NUCLEOTIDE SEQUENCE [LARGE SCALE GENOMIC DNA]</scope>
    <source>
        <strain evidence="4">ATCC 700054 / DSM 10555 / JCM 9379 / NBRC 101784 / NCIMB 13414 / VKM Ac-1990 / NM-1</strain>
    </source>
</reference>
<proteinExistence type="predicted"/>
<dbReference type="PANTHER" id="PTHR43794">
    <property type="entry name" value="AMINOHYDROLASE SSNA-RELATED"/>
    <property type="match status" value="1"/>
</dbReference>
<dbReference type="Gene3D" id="2.30.40.10">
    <property type="entry name" value="Urease, subunit C, domain 1"/>
    <property type="match status" value="1"/>
</dbReference>
<evidence type="ECO:0000259" key="2">
    <source>
        <dbReference type="Pfam" id="PF01979"/>
    </source>
</evidence>
<dbReference type="GO" id="GO:0050416">
    <property type="term" value="F:formimidoylglutamate deiminase activity"/>
    <property type="evidence" value="ECO:0007669"/>
    <property type="project" value="UniProtKB-EC"/>
</dbReference>
<dbReference type="SUPFAM" id="SSF51556">
    <property type="entry name" value="Metallo-dependent hydrolases"/>
    <property type="match status" value="1"/>
</dbReference>
<dbReference type="RefSeq" id="WP_013861525.1">
    <property type="nucleotide sequence ID" value="NC_015635.1"/>
</dbReference>
<dbReference type="InterPro" id="IPR006680">
    <property type="entry name" value="Amidohydro-rel"/>
</dbReference>
<dbReference type="InterPro" id="IPR050287">
    <property type="entry name" value="MTA/SAH_deaminase"/>
</dbReference>
<feature type="domain" description="Amidohydrolase-related" evidence="2">
    <location>
        <begin position="48"/>
        <end position="418"/>
    </location>
</feature>